<sequence length="110" mass="12880">METIAMGLRTPMDSRRWTCPLQPKNSSHQPSHFPKDDLTAYQQPTCQTTYKEIQLLYLYWPKLSKLADKAEEIWIDRLQTMSYSNKVVVQSIDLVAFSAKHKFCDHHHQG</sequence>
<reference evidence="1" key="1">
    <citation type="journal article" date="2017" name="Parasit. Vectors">
        <title>Sialotranscriptomics of Rhipicephalus zambeziensis reveals intricate expression profiles of secretory proteins and suggests tight temporal transcriptional regulation during blood-feeding.</title>
        <authorList>
            <person name="de Castro M.H."/>
            <person name="de Klerk D."/>
            <person name="Pienaar R."/>
            <person name="Rees D.J.G."/>
            <person name="Mans B.J."/>
        </authorList>
    </citation>
    <scope>NUCLEOTIDE SEQUENCE</scope>
    <source>
        <tissue evidence="1">Salivary glands</tissue>
    </source>
</reference>
<protein>
    <submittedName>
        <fullName evidence="1">Uncharacterized protein</fullName>
    </submittedName>
</protein>
<organism evidence="1">
    <name type="scientific">Rhipicephalus zambeziensis</name>
    <dbReference type="NCBI Taxonomy" id="60191"/>
    <lineage>
        <taxon>Eukaryota</taxon>
        <taxon>Metazoa</taxon>
        <taxon>Ecdysozoa</taxon>
        <taxon>Arthropoda</taxon>
        <taxon>Chelicerata</taxon>
        <taxon>Arachnida</taxon>
        <taxon>Acari</taxon>
        <taxon>Parasitiformes</taxon>
        <taxon>Ixodida</taxon>
        <taxon>Ixodoidea</taxon>
        <taxon>Ixodidae</taxon>
        <taxon>Rhipicephalinae</taxon>
        <taxon>Rhipicephalus</taxon>
        <taxon>Rhipicephalus</taxon>
    </lineage>
</organism>
<dbReference type="AlphaFoldDB" id="A0A224YRF6"/>
<accession>A0A224YRF6</accession>
<proteinExistence type="predicted"/>
<name>A0A224YRF6_9ACAR</name>
<evidence type="ECO:0000313" key="1">
    <source>
        <dbReference type="EMBL" id="MAA20198.1"/>
    </source>
</evidence>
<dbReference type="EMBL" id="GFPF01009052">
    <property type="protein sequence ID" value="MAA20198.1"/>
    <property type="molecule type" value="Transcribed_RNA"/>
</dbReference>